<accession>A0A1S1R6N8</accession>
<gene>
    <name evidence="1" type="ORF">CC117_33580</name>
</gene>
<proteinExistence type="predicted"/>
<dbReference type="EMBL" id="MBLM01000076">
    <property type="protein sequence ID" value="OHV40404.1"/>
    <property type="molecule type" value="Genomic_DNA"/>
</dbReference>
<evidence type="ECO:0000313" key="1">
    <source>
        <dbReference type="EMBL" id="OHV40404.1"/>
    </source>
</evidence>
<comment type="caution">
    <text evidence="1">The sequence shown here is derived from an EMBL/GenBank/DDBJ whole genome shotgun (WGS) entry which is preliminary data.</text>
</comment>
<sequence>MIMTGGVASPGALDTICWIRSRLDRHSVNSGEVDLAASDGEVVDLLRLLDLDVAGRLGGAVL</sequence>
<keyword evidence="2" id="KW-1185">Reference proteome</keyword>
<organism evidence="1 2">
    <name type="scientific">Parafrankia colletiae</name>
    <dbReference type="NCBI Taxonomy" id="573497"/>
    <lineage>
        <taxon>Bacteria</taxon>
        <taxon>Bacillati</taxon>
        <taxon>Actinomycetota</taxon>
        <taxon>Actinomycetes</taxon>
        <taxon>Frankiales</taxon>
        <taxon>Frankiaceae</taxon>
        <taxon>Parafrankia</taxon>
    </lineage>
</organism>
<reference evidence="2" key="1">
    <citation type="submission" date="2016-07" db="EMBL/GenBank/DDBJ databases">
        <title>Sequence Frankia sp. strain CcI1.17.</title>
        <authorList>
            <person name="Ghodhbane-Gtari F."/>
            <person name="Swanson E."/>
            <person name="Gueddou A."/>
            <person name="Morris K."/>
            <person name="Hezbri K."/>
            <person name="Ktari A."/>
            <person name="Nouioui I."/>
            <person name="Abebe-Akele F."/>
            <person name="Simpson S."/>
            <person name="Thomas K."/>
            <person name="Gtari M."/>
            <person name="Tisa L.S."/>
            <person name="Hurst S."/>
        </authorList>
    </citation>
    <scope>NUCLEOTIDE SEQUENCE [LARGE SCALE GENOMIC DNA]</scope>
    <source>
        <strain evidence="2">Cc1.17</strain>
    </source>
</reference>
<evidence type="ECO:0000313" key="2">
    <source>
        <dbReference type="Proteomes" id="UP000179627"/>
    </source>
</evidence>
<dbReference type="AlphaFoldDB" id="A0A1S1R6N8"/>
<name>A0A1S1R6N8_9ACTN</name>
<protein>
    <submittedName>
        <fullName evidence="1">Uncharacterized protein</fullName>
    </submittedName>
</protein>
<dbReference type="Proteomes" id="UP000179627">
    <property type="component" value="Unassembled WGS sequence"/>
</dbReference>